<evidence type="ECO:0000313" key="2">
    <source>
        <dbReference type="Proteomes" id="UP000688137"/>
    </source>
</evidence>
<evidence type="ECO:0000313" key="1">
    <source>
        <dbReference type="EMBL" id="CAD8088484.1"/>
    </source>
</evidence>
<name>A0A8S1NPB7_PARPR</name>
<sequence>MYPEKDEYDIPNEQQIYSSFQSESDQLKLQYLASCQQKYENKHIVFLSKYFLEIDLRKISIQTINIQATCLSKFTQEQKTYNQNIITKILNHIKKQLQQQHFINELHNAFLESCIMSYNYKIGYQFIKSKTFLQGSLEKKSQNIIEYFYLSGLIANAQKDFDEAFRCYKIAHKFHPIDVFTIEAQKMESLLCFRLGLELRNWSHPTNQLLVTKLQSIVQEKQYNVIKDSDLDFQDKDINICLKEWSLQAQLYQFLKNEQELHSKVTFNLINNHFQIQDYETLIHLLLQINKIHNMFLINEEKNYIEFKYNNLNYKDINSKLENRFDLLQSLNNTK</sequence>
<gene>
    <name evidence="1" type="ORF">PPRIM_AZ9-3.1.T0810087</name>
</gene>
<dbReference type="AlphaFoldDB" id="A0A8S1NPB7"/>
<protein>
    <submittedName>
        <fullName evidence="1">Uncharacterized protein</fullName>
    </submittedName>
</protein>
<proteinExistence type="predicted"/>
<reference evidence="1" key="1">
    <citation type="submission" date="2021-01" db="EMBL/GenBank/DDBJ databases">
        <authorList>
            <consortium name="Genoscope - CEA"/>
            <person name="William W."/>
        </authorList>
    </citation>
    <scope>NUCLEOTIDE SEQUENCE</scope>
</reference>
<organism evidence="1 2">
    <name type="scientific">Paramecium primaurelia</name>
    <dbReference type="NCBI Taxonomy" id="5886"/>
    <lineage>
        <taxon>Eukaryota</taxon>
        <taxon>Sar</taxon>
        <taxon>Alveolata</taxon>
        <taxon>Ciliophora</taxon>
        <taxon>Intramacronucleata</taxon>
        <taxon>Oligohymenophorea</taxon>
        <taxon>Peniculida</taxon>
        <taxon>Parameciidae</taxon>
        <taxon>Paramecium</taxon>
    </lineage>
</organism>
<comment type="caution">
    <text evidence="1">The sequence shown here is derived from an EMBL/GenBank/DDBJ whole genome shotgun (WGS) entry which is preliminary data.</text>
</comment>
<keyword evidence="2" id="KW-1185">Reference proteome</keyword>
<accession>A0A8S1NPB7</accession>
<dbReference type="OMA" id="YIEFKYN"/>
<dbReference type="Proteomes" id="UP000688137">
    <property type="component" value="Unassembled WGS sequence"/>
</dbReference>
<dbReference type="EMBL" id="CAJJDM010000084">
    <property type="protein sequence ID" value="CAD8088484.1"/>
    <property type="molecule type" value="Genomic_DNA"/>
</dbReference>